<accession>A0A5K7YQP4</accession>
<evidence type="ECO:0000313" key="7">
    <source>
        <dbReference type="Proteomes" id="UP000427906"/>
    </source>
</evidence>
<keyword evidence="3" id="KW-0862">Zinc</keyword>
<dbReference type="Proteomes" id="UP000427906">
    <property type="component" value="Chromosome"/>
</dbReference>
<dbReference type="Pfam" id="PF01258">
    <property type="entry name" value="zf-dskA_traR"/>
    <property type="match status" value="1"/>
</dbReference>
<feature type="domain" description="Zinc finger DksA/TraR C4-type" evidence="5">
    <location>
        <begin position="80"/>
        <end position="113"/>
    </location>
</feature>
<evidence type="ECO:0000256" key="2">
    <source>
        <dbReference type="ARBA" id="ARBA00022771"/>
    </source>
</evidence>
<dbReference type="PANTHER" id="PTHR33823">
    <property type="entry name" value="RNA POLYMERASE-BINDING TRANSCRIPTION FACTOR DKSA-RELATED"/>
    <property type="match status" value="1"/>
</dbReference>
<dbReference type="GO" id="GO:0008270">
    <property type="term" value="F:zinc ion binding"/>
    <property type="evidence" value="ECO:0007669"/>
    <property type="project" value="UniProtKB-KW"/>
</dbReference>
<evidence type="ECO:0000256" key="4">
    <source>
        <dbReference type="PROSITE-ProRule" id="PRU00510"/>
    </source>
</evidence>
<keyword evidence="7" id="KW-1185">Reference proteome</keyword>
<evidence type="ECO:0000313" key="6">
    <source>
        <dbReference type="EMBL" id="BBO70623.1"/>
    </source>
</evidence>
<dbReference type="Gene3D" id="1.20.120.910">
    <property type="entry name" value="DksA, coiled-coil domain"/>
    <property type="match status" value="1"/>
</dbReference>
<dbReference type="SUPFAM" id="SSF57716">
    <property type="entry name" value="Glucocorticoid receptor-like (DNA-binding domain)"/>
    <property type="match status" value="1"/>
</dbReference>
<keyword evidence="2" id="KW-0863">Zinc-finger</keyword>
<evidence type="ECO:0000259" key="5">
    <source>
        <dbReference type="Pfam" id="PF01258"/>
    </source>
</evidence>
<dbReference type="EMBL" id="AP021874">
    <property type="protein sequence ID" value="BBO70623.1"/>
    <property type="molecule type" value="Genomic_DNA"/>
</dbReference>
<dbReference type="PANTHER" id="PTHR33823:SF2">
    <property type="entry name" value="RNA POLYMERASE-BINDING TRANSCRIPTION FACTOR DKSA"/>
    <property type="match status" value="1"/>
</dbReference>
<proteinExistence type="predicted"/>
<organism evidence="6 7">
    <name type="scientific">Desulfosarcina alkanivorans</name>
    <dbReference type="NCBI Taxonomy" id="571177"/>
    <lineage>
        <taxon>Bacteria</taxon>
        <taxon>Pseudomonadati</taxon>
        <taxon>Thermodesulfobacteriota</taxon>
        <taxon>Desulfobacteria</taxon>
        <taxon>Desulfobacterales</taxon>
        <taxon>Desulfosarcinaceae</taxon>
        <taxon>Desulfosarcina</taxon>
    </lineage>
</organism>
<reference evidence="6 7" key="1">
    <citation type="submission" date="2019-11" db="EMBL/GenBank/DDBJ databases">
        <title>Comparative genomics of hydrocarbon-degrading Desulfosarcina strains.</title>
        <authorList>
            <person name="Watanabe M."/>
            <person name="Kojima H."/>
            <person name="Fukui M."/>
        </authorList>
    </citation>
    <scope>NUCLEOTIDE SEQUENCE [LARGE SCALE GENOMIC DNA]</scope>
    <source>
        <strain evidence="6 7">PL12</strain>
    </source>
</reference>
<keyword evidence="1" id="KW-0479">Metal-binding</keyword>
<protein>
    <submittedName>
        <fullName evidence="6">DksA/traR C4-type zinc finger family protein</fullName>
    </submittedName>
</protein>
<feature type="zinc finger region" description="dksA C4-type" evidence="4">
    <location>
        <begin position="84"/>
        <end position="108"/>
    </location>
</feature>
<dbReference type="OrthoDB" id="1121111at2"/>
<sequence>MTKDEREQLAGLIRDRIDAVTGDIDAFKAASMPVSPDNAIGRLTRMAAIDSKGINEAALAKARATRARLEKALRTIDSEDFGLCRDCEEPIAVARLMAMPEAALCVACATRRE</sequence>
<dbReference type="AlphaFoldDB" id="A0A5K7YQP4"/>
<dbReference type="InterPro" id="IPR000962">
    <property type="entry name" value="Znf_DskA_TraR"/>
</dbReference>
<dbReference type="RefSeq" id="WP_155318560.1">
    <property type="nucleotide sequence ID" value="NZ_AP021874.1"/>
</dbReference>
<dbReference type="PROSITE" id="PS51128">
    <property type="entry name" value="ZF_DKSA_2"/>
    <property type="match status" value="1"/>
</dbReference>
<gene>
    <name evidence="6" type="ORF">DSCA_45530</name>
</gene>
<name>A0A5K7YQP4_9BACT</name>
<evidence type="ECO:0000256" key="1">
    <source>
        <dbReference type="ARBA" id="ARBA00022723"/>
    </source>
</evidence>
<dbReference type="KEGG" id="dalk:DSCA_45530"/>
<evidence type="ECO:0000256" key="3">
    <source>
        <dbReference type="ARBA" id="ARBA00022833"/>
    </source>
</evidence>